<name>A0A6G4QVC1_9CAUL</name>
<accession>A0A6G4QVC1</accession>
<sequence length="218" mass="23720">MMRSLMPALAALTLGLGGCAMVTSETPWLTPETGGARLKTGWWIPDEADCRAPRNDRPFRRWPACARDGAVLVRDGEILGMTGAPADVSWTARAYVVGLRAPVVLQMRDADEGTFYGYMGLEPVETDAEGRMTRVRGWSGLCGPDGFRAPWSEPTPEQTVERRLWPGLAWGEGKNSCTAASLAALQASIAASRTQEGNERGYRWLREARADDFASGGR</sequence>
<proteinExistence type="predicted"/>
<reference evidence="2" key="1">
    <citation type="submission" date="2020-02" db="EMBL/GenBank/DDBJ databases">
        <authorList>
            <person name="Gao J."/>
            <person name="Sun J."/>
        </authorList>
    </citation>
    <scope>NUCLEOTIDE SEQUENCE</scope>
    <source>
        <strain evidence="2">602-2</strain>
    </source>
</reference>
<keyword evidence="1" id="KW-0732">Signal</keyword>
<evidence type="ECO:0000256" key="1">
    <source>
        <dbReference type="SAM" id="SignalP"/>
    </source>
</evidence>
<gene>
    <name evidence="2" type="ORF">G5B46_04700</name>
</gene>
<feature type="chain" id="PRO_5026072329" description="Lipoprotein" evidence="1">
    <location>
        <begin position="23"/>
        <end position="218"/>
    </location>
</feature>
<feature type="signal peptide" evidence="1">
    <location>
        <begin position="1"/>
        <end position="22"/>
    </location>
</feature>
<comment type="caution">
    <text evidence="2">The sequence shown here is derived from an EMBL/GenBank/DDBJ whole genome shotgun (WGS) entry which is preliminary data.</text>
</comment>
<evidence type="ECO:0000313" key="2">
    <source>
        <dbReference type="EMBL" id="NGM48898.1"/>
    </source>
</evidence>
<protein>
    <recommendedName>
        <fullName evidence="3">Lipoprotein</fullName>
    </recommendedName>
</protein>
<dbReference type="RefSeq" id="WP_165256618.1">
    <property type="nucleotide sequence ID" value="NZ_JAAKGT010000002.1"/>
</dbReference>
<evidence type="ECO:0008006" key="3">
    <source>
        <dbReference type="Google" id="ProtNLM"/>
    </source>
</evidence>
<organism evidence="2">
    <name type="scientific">Caulobacter sp. 602-2</name>
    <dbReference type="NCBI Taxonomy" id="2710887"/>
    <lineage>
        <taxon>Bacteria</taxon>
        <taxon>Pseudomonadati</taxon>
        <taxon>Pseudomonadota</taxon>
        <taxon>Alphaproteobacteria</taxon>
        <taxon>Caulobacterales</taxon>
        <taxon>Caulobacteraceae</taxon>
        <taxon>Caulobacter</taxon>
    </lineage>
</organism>
<dbReference type="EMBL" id="JAAKGT010000002">
    <property type="protein sequence ID" value="NGM48898.1"/>
    <property type="molecule type" value="Genomic_DNA"/>
</dbReference>
<dbReference type="PROSITE" id="PS51257">
    <property type="entry name" value="PROKAR_LIPOPROTEIN"/>
    <property type="match status" value="1"/>
</dbReference>
<dbReference type="AlphaFoldDB" id="A0A6G4QVC1"/>